<keyword evidence="3" id="KW-1185">Reference proteome</keyword>
<dbReference type="Pfam" id="PF13242">
    <property type="entry name" value="Hydrolase_like"/>
    <property type="match status" value="1"/>
</dbReference>
<evidence type="ECO:0000313" key="2">
    <source>
        <dbReference type="EMBL" id="OMD45427.1"/>
    </source>
</evidence>
<protein>
    <recommendedName>
        <fullName evidence="1">D,D-heptose 1,7-bisphosphate phosphatase</fullName>
        <ecNumber evidence="1">3.1.3.-</ecNumber>
    </recommendedName>
</protein>
<dbReference type="InterPro" id="IPR004446">
    <property type="entry name" value="Heptose_bisP_phosphatase"/>
</dbReference>
<dbReference type="PANTHER" id="PTHR42891">
    <property type="entry name" value="D-GLYCERO-BETA-D-MANNO-HEPTOSE-1,7-BISPHOSPHATE 7-PHOSPHATASE"/>
    <property type="match status" value="1"/>
</dbReference>
<organism evidence="2 3">
    <name type="scientific">Paenibacillus borealis</name>
    <dbReference type="NCBI Taxonomy" id="160799"/>
    <lineage>
        <taxon>Bacteria</taxon>
        <taxon>Bacillati</taxon>
        <taxon>Bacillota</taxon>
        <taxon>Bacilli</taxon>
        <taxon>Bacillales</taxon>
        <taxon>Paenibacillaceae</taxon>
        <taxon>Paenibacillus</taxon>
    </lineage>
</organism>
<keyword evidence="1" id="KW-0119">Carbohydrate metabolism</keyword>
<dbReference type="EC" id="3.1.3.-" evidence="1"/>
<evidence type="ECO:0000256" key="1">
    <source>
        <dbReference type="PIRNR" id="PIRNR004682"/>
    </source>
</evidence>
<reference evidence="2 3" key="1">
    <citation type="submission" date="2016-10" db="EMBL/GenBank/DDBJ databases">
        <title>Paenibacillus species isolates.</title>
        <authorList>
            <person name="Beno S.M."/>
        </authorList>
    </citation>
    <scope>NUCLEOTIDE SEQUENCE [LARGE SCALE GENOMIC DNA]</scope>
    <source>
        <strain evidence="2 3">FSL H7-0744</strain>
    </source>
</reference>
<dbReference type="InterPro" id="IPR006549">
    <property type="entry name" value="HAD-SF_hydro_IIIA"/>
</dbReference>
<comment type="similarity">
    <text evidence="1">Belongs to the gmhB family.</text>
</comment>
<proteinExistence type="inferred from homology"/>
<comment type="subcellular location">
    <subcellularLocation>
        <location evidence="1">Cytoplasm</location>
    </subcellularLocation>
</comment>
<dbReference type="SUPFAM" id="SSF56784">
    <property type="entry name" value="HAD-like"/>
    <property type="match status" value="1"/>
</dbReference>
<dbReference type="Gene3D" id="3.40.50.1000">
    <property type="entry name" value="HAD superfamily/HAD-like"/>
    <property type="match status" value="1"/>
</dbReference>
<accession>A0ABX3H4T0</accession>
<dbReference type="NCBIfam" id="TIGR01662">
    <property type="entry name" value="HAD-SF-IIIA"/>
    <property type="match status" value="1"/>
</dbReference>
<dbReference type="RefSeq" id="WP_076112485.1">
    <property type="nucleotide sequence ID" value="NZ_MPTB01000026.1"/>
</dbReference>
<keyword evidence="1" id="KW-0963">Cytoplasm</keyword>
<dbReference type="PIRSF" id="PIRSF004682">
    <property type="entry name" value="GmhB"/>
    <property type="match status" value="1"/>
</dbReference>
<dbReference type="InterPro" id="IPR036412">
    <property type="entry name" value="HAD-like_sf"/>
</dbReference>
<dbReference type="EMBL" id="MPTB01000026">
    <property type="protein sequence ID" value="OMD45427.1"/>
    <property type="molecule type" value="Genomic_DNA"/>
</dbReference>
<name>A0ABX3H4T0_PAEBO</name>
<comment type="caution">
    <text evidence="2">The sequence shown here is derived from an EMBL/GenBank/DDBJ whole genome shotgun (WGS) entry which is preliminary data.</text>
</comment>
<dbReference type="InterPro" id="IPR023214">
    <property type="entry name" value="HAD_sf"/>
</dbReference>
<keyword evidence="1" id="KW-0378">Hydrolase</keyword>
<dbReference type="PANTHER" id="PTHR42891:SF1">
    <property type="entry name" value="D-GLYCERO-BETA-D-MANNO-HEPTOSE-1,7-BISPHOSPHATE 7-PHOSPHATASE"/>
    <property type="match status" value="1"/>
</dbReference>
<evidence type="ECO:0000313" key="3">
    <source>
        <dbReference type="Proteomes" id="UP000187412"/>
    </source>
</evidence>
<gene>
    <name evidence="2" type="ORF">BSK56_19610</name>
</gene>
<dbReference type="Proteomes" id="UP000187412">
    <property type="component" value="Unassembled WGS sequence"/>
</dbReference>
<sequence>MHNLQAVFIDRDGTMGGTGHFIHPRDFELFPFALGAIHLLKEKGIKVFALTNQHRIALGQASEAEFTSQFVSFGMDASYICPHSSGSDCECQKPKPGLLLRAAEEHGLDLRQCAVIGDVGTTDMLAAAAVGAIKVLVRTGWGENSLMAYRKDWYEAAEPDFIAADLLEAAQWLIALKVG</sequence>